<evidence type="ECO:0000313" key="2">
    <source>
        <dbReference type="Proteomes" id="UP001138768"/>
    </source>
</evidence>
<protein>
    <submittedName>
        <fullName evidence="1">Uncharacterized protein</fullName>
    </submittedName>
</protein>
<dbReference type="Proteomes" id="UP001138768">
    <property type="component" value="Unassembled WGS sequence"/>
</dbReference>
<name>A0A9X0W5L0_9GAMM</name>
<dbReference type="EMBL" id="NRRY01000003">
    <property type="protein sequence ID" value="MBK1617427.1"/>
    <property type="molecule type" value="Genomic_DNA"/>
</dbReference>
<organism evidence="1 2">
    <name type="scientific">Lamprobacter modestohalophilus</name>
    <dbReference type="NCBI Taxonomy" id="1064514"/>
    <lineage>
        <taxon>Bacteria</taxon>
        <taxon>Pseudomonadati</taxon>
        <taxon>Pseudomonadota</taxon>
        <taxon>Gammaproteobacteria</taxon>
        <taxon>Chromatiales</taxon>
        <taxon>Chromatiaceae</taxon>
        <taxon>Lamprobacter</taxon>
    </lineage>
</organism>
<dbReference type="AlphaFoldDB" id="A0A9X0W5L0"/>
<sequence>MRTSLEFEESVLKRILQVPSIIKDNCRVSIFATGIIILSDINPQLLANHLETCDAAWFTLQLDIWVYLYKWLCVLCDGQFIMLE</sequence>
<reference evidence="1 2" key="1">
    <citation type="journal article" date="2020" name="Microorganisms">
        <title>Osmotic Adaptation and Compatible Solute Biosynthesis of Phototrophic Bacteria as Revealed from Genome Analyses.</title>
        <authorList>
            <person name="Imhoff J.F."/>
            <person name="Rahn T."/>
            <person name="Kunzel S."/>
            <person name="Keller A."/>
            <person name="Neulinger S.C."/>
        </authorList>
    </citation>
    <scope>NUCLEOTIDE SEQUENCE [LARGE SCALE GENOMIC DNA]</scope>
    <source>
        <strain evidence="1 2">DSM 25653</strain>
    </source>
</reference>
<keyword evidence="2" id="KW-1185">Reference proteome</keyword>
<proteinExistence type="predicted"/>
<accession>A0A9X0W5L0</accession>
<gene>
    <name evidence="1" type="ORF">CKO42_02935</name>
</gene>
<comment type="caution">
    <text evidence="1">The sequence shown here is derived from an EMBL/GenBank/DDBJ whole genome shotgun (WGS) entry which is preliminary data.</text>
</comment>
<evidence type="ECO:0000313" key="1">
    <source>
        <dbReference type="EMBL" id="MBK1617427.1"/>
    </source>
</evidence>